<keyword evidence="2" id="KW-1185">Reference proteome</keyword>
<reference evidence="1 2" key="1">
    <citation type="journal article" date="2016" name="Mol. Biol. Evol.">
        <title>Comparative Genomics of Early-Diverging Mushroom-Forming Fungi Provides Insights into the Origins of Lignocellulose Decay Capabilities.</title>
        <authorList>
            <person name="Nagy L.G."/>
            <person name="Riley R."/>
            <person name="Tritt A."/>
            <person name="Adam C."/>
            <person name="Daum C."/>
            <person name="Floudas D."/>
            <person name="Sun H."/>
            <person name="Yadav J.S."/>
            <person name="Pangilinan J."/>
            <person name="Larsson K.H."/>
            <person name="Matsuura K."/>
            <person name="Barry K."/>
            <person name="Labutti K."/>
            <person name="Kuo R."/>
            <person name="Ohm R.A."/>
            <person name="Bhattacharya S.S."/>
            <person name="Shirouzu T."/>
            <person name="Yoshinaga Y."/>
            <person name="Martin F.M."/>
            <person name="Grigoriev I.V."/>
            <person name="Hibbett D.S."/>
        </authorList>
    </citation>
    <scope>NUCLEOTIDE SEQUENCE [LARGE SCALE GENOMIC DNA]</scope>
    <source>
        <strain evidence="1 2">CBS 109695</strain>
    </source>
</reference>
<dbReference type="EMBL" id="KV417480">
    <property type="protein sequence ID" value="KZP34202.1"/>
    <property type="molecule type" value="Genomic_DNA"/>
</dbReference>
<evidence type="ECO:0000313" key="2">
    <source>
        <dbReference type="Proteomes" id="UP000076532"/>
    </source>
</evidence>
<dbReference type="AlphaFoldDB" id="A0A166WX42"/>
<organism evidence="1 2">
    <name type="scientific">Athelia psychrophila</name>
    <dbReference type="NCBI Taxonomy" id="1759441"/>
    <lineage>
        <taxon>Eukaryota</taxon>
        <taxon>Fungi</taxon>
        <taxon>Dikarya</taxon>
        <taxon>Basidiomycota</taxon>
        <taxon>Agaricomycotina</taxon>
        <taxon>Agaricomycetes</taxon>
        <taxon>Agaricomycetidae</taxon>
        <taxon>Atheliales</taxon>
        <taxon>Atheliaceae</taxon>
        <taxon>Athelia</taxon>
    </lineage>
</organism>
<dbReference type="OrthoDB" id="5061070at2759"/>
<protein>
    <submittedName>
        <fullName evidence="1">Uncharacterized protein</fullName>
    </submittedName>
</protein>
<sequence length="125" mass="13896">MSSEIVAALILSQIEPSSAAPWQLPSGLMEPTLANRGQRPSVHTPQDISIFAPAFYPLMRPVSYHAVTYKRFTDSVPLAIDQEFVEGIDLEEVLPHDQARGPDGHKDAHRNPVAIECEEPRITWP</sequence>
<gene>
    <name evidence="1" type="ORF">FIBSPDRAFT_1035291</name>
</gene>
<accession>A0A166WX42</accession>
<proteinExistence type="predicted"/>
<name>A0A166WX42_9AGAM</name>
<evidence type="ECO:0000313" key="1">
    <source>
        <dbReference type="EMBL" id="KZP34202.1"/>
    </source>
</evidence>
<dbReference type="Proteomes" id="UP000076532">
    <property type="component" value="Unassembled WGS sequence"/>
</dbReference>